<keyword evidence="3 7" id="KW-0808">Transferase</keyword>
<feature type="domain" description="Thiolase C-terminal" evidence="9">
    <location>
        <begin position="270"/>
        <end position="391"/>
    </location>
</feature>
<name>A0A2U1K4M7_9BACI</name>
<feature type="active site" description="Acyl-thioester intermediate" evidence="6">
    <location>
        <position position="90"/>
    </location>
</feature>
<evidence type="ECO:0000313" key="10">
    <source>
        <dbReference type="EMBL" id="PWA12477.1"/>
    </source>
</evidence>
<dbReference type="PROSITE" id="PS00737">
    <property type="entry name" value="THIOLASE_2"/>
    <property type="match status" value="1"/>
</dbReference>
<proteinExistence type="inferred from homology"/>
<keyword evidence="4 7" id="KW-0012">Acyltransferase</keyword>
<evidence type="ECO:0000256" key="2">
    <source>
        <dbReference type="ARBA" id="ARBA00012705"/>
    </source>
</evidence>
<dbReference type="PIRSF" id="PIRSF000429">
    <property type="entry name" value="Ac-CoA_Ac_transf"/>
    <property type="match status" value="1"/>
</dbReference>
<evidence type="ECO:0000256" key="5">
    <source>
        <dbReference type="ARBA" id="ARBA00030755"/>
    </source>
</evidence>
<dbReference type="NCBIfam" id="TIGR01930">
    <property type="entry name" value="AcCoA-C-Actrans"/>
    <property type="match status" value="1"/>
</dbReference>
<dbReference type="InterPro" id="IPR020616">
    <property type="entry name" value="Thiolase_N"/>
</dbReference>
<feature type="domain" description="Thiolase N-terminal" evidence="8">
    <location>
        <begin position="9"/>
        <end position="261"/>
    </location>
</feature>
<dbReference type="PROSITE" id="PS00099">
    <property type="entry name" value="THIOLASE_3"/>
    <property type="match status" value="1"/>
</dbReference>
<evidence type="ECO:0000256" key="1">
    <source>
        <dbReference type="ARBA" id="ARBA00010982"/>
    </source>
</evidence>
<dbReference type="InterPro" id="IPR020617">
    <property type="entry name" value="Thiolase_C"/>
</dbReference>
<dbReference type="OrthoDB" id="9764892at2"/>
<organism evidence="10 11">
    <name type="scientific">Pueribacillus theae</name>
    <dbReference type="NCBI Taxonomy" id="2171751"/>
    <lineage>
        <taxon>Bacteria</taxon>
        <taxon>Bacillati</taxon>
        <taxon>Bacillota</taxon>
        <taxon>Bacilli</taxon>
        <taxon>Bacillales</taxon>
        <taxon>Bacillaceae</taxon>
        <taxon>Pueribacillus</taxon>
    </lineage>
</organism>
<dbReference type="SUPFAM" id="SSF53901">
    <property type="entry name" value="Thiolase-like"/>
    <property type="match status" value="2"/>
</dbReference>
<dbReference type="Pfam" id="PF02803">
    <property type="entry name" value="Thiolase_C"/>
    <property type="match status" value="1"/>
</dbReference>
<reference evidence="10 11" key="1">
    <citation type="submission" date="2018-04" db="EMBL/GenBank/DDBJ databases">
        <title>Camelliibacillus theae gen. nov., sp. nov., isolated from Pu'er tea.</title>
        <authorList>
            <person name="Niu L."/>
        </authorList>
    </citation>
    <scope>NUCLEOTIDE SEQUENCE [LARGE SCALE GENOMIC DNA]</scope>
    <source>
        <strain evidence="10 11">T8</strain>
    </source>
</reference>
<evidence type="ECO:0000259" key="9">
    <source>
        <dbReference type="Pfam" id="PF02803"/>
    </source>
</evidence>
<dbReference type="Proteomes" id="UP000245998">
    <property type="component" value="Unassembled WGS sequence"/>
</dbReference>
<dbReference type="CDD" id="cd00751">
    <property type="entry name" value="thiolase"/>
    <property type="match status" value="1"/>
</dbReference>
<dbReference type="PANTHER" id="PTHR18919:SF107">
    <property type="entry name" value="ACETYL-COA ACETYLTRANSFERASE, CYTOSOLIC"/>
    <property type="match status" value="1"/>
</dbReference>
<accession>A0A2U1K4M7</accession>
<dbReference type="Gene3D" id="3.40.47.10">
    <property type="match status" value="2"/>
</dbReference>
<dbReference type="RefSeq" id="WP_116553894.1">
    <property type="nucleotide sequence ID" value="NZ_QCZG01000008.1"/>
</dbReference>
<evidence type="ECO:0000256" key="7">
    <source>
        <dbReference type="RuleBase" id="RU003557"/>
    </source>
</evidence>
<dbReference type="InterPro" id="IPR002155">
    <property type="entry name" value="Thiolase"/>
</dbReference>
<protein>
    <recommendedName>
        <fullName evidence="2">acetyl-CoA C-acetyltransferase</fullName>
        <ecNumber evidence="2">2.3.1.9</ecNumber>
    </recommendedName>
    <alternativeName>
        <fullName evidence="5">Acetoacetyl-CoA thiolase</fullName>
    </alternativeName>
</protein>
<evidence type="ECO:0000256" key="3">
    <source>
        <dbReference type="ARBA" id="ARBA00022679"/>
    </source>
</evidence>
<dbReference type="GO" id="GO:0003985">
    <property type="term" value="F:acetyl-CoA C-acetyltransferase activity"/>
    <property type="evidence" value="ECO:0007669"/>
    <property type="project" value="UniProtKB-EC"/>
</dbReference>
<feature type="active site" description="Proton acceptor" evidence="6">
    <location>
        <position position="378"/>
    </location>
</feature>
<dbReference type="EMBL" id="QCZG01000008">
    <property type="protein sequence ID" value="PWA12477.1"/>
    <property type="molecule type" value="Genomic_DNA"/>
</dbReference>
<dbReference type="EC" id="2.3.1.9" evidence="2"/>
<keyword evidence="11" id="KW-1185">Reference proteome</keyword>
<dbReference type="InterPro" id="IPR020610">
    <property type="entry name" value="Thiolase_AS"/>
</dbReference>
<comment type="caution">
    <text evidence="10">The sequence shown here is derived from an EMBL/GenBank/DDBJ whole genome shotgun (WGS) entry which is preliminary data.</text>
</comment>
<evidence type="ECO:0000313" key="11">
    <source>
        <dbReference type="Proteomes" id="UP000245998"/>
    </source>
</evidence>
<evidence type="ECO:0000259" key="8">
    <source>
        <dbReference type="Pfam" id="PF00108"/>
    </source>
</evidence>
<dbReference type="FunFam" id="3.40.47.10:FF:000010">
    <property type="entry name" value="Acetyl-CoA acetyltransferase (Thiolase)"/>
    <property type="match status" value="1"/>
</dbReference>
<comment type="similarity">
    <text evidence="1 7">Belongs to the thiolase-like superfamily. Thiolase family.</text>
</comment>
<feature type="active site" description="Proton acceptor" evidence="6">
    <location>
        <position position="348"/>
    </location>
</feature>
<gene>
    <name evidence="10" type="ORF">DCC39_05540</name>
</gene>
<dbReference type="InterPro" id="IPR016039">
    <property type="entry name" value="Thiolase-like"/>
</dbReference>
<evidence type="ECO:0000256" key="6">
    <source>
        <dbReference type="PIRSR" id="PIRSR000429-1"/>
    </source>
</evidence>
<dbReference type="InterPro" id="IPR020613">
    <property type="entry name" value="Thiolase_CS"/>
</dbReference>
<dbReference type="PANTHER" id="PTHR18919">
    <property type="entry name" value="ACETYL-COA C-ACYLTRANSFERASE"/>
    <property type="match status" value="1"/>
</dbReference>
<dbReference type="AlphaFoldDB" id="A0A2U1K4M7"/>
<sequence>MAKNDRDPVIVSAVRTAIARQGGALASLDAHVFGAEVIKEAVKRAKVTPEMIDDVIFGNVLSGGGNIARLTALQTGLSVDVPGLTIDRQCGSGINAVNLAAQAIRSGAGDVYVAGGTESMTRAPYLMNRPSKAYSPTPPQFRKSMLSPKEIGDPPMGITAENLAEKYNITREEQDEYAYESQKRMANAMKNGFYDEQIVPISVPQRKGEPIIFDKDEHPRPETTMEALAKLRPVFKEGGTVTAGSSSGLNDAASALVVMSRAKANELGLEILAVVRDYAVAGCDPNIMGIGPVPATRKLMERTGLSIDDFDVVYLNEAFAAQVLACNKELNIDRDKLNVNGGAIAHGHPLGATGGILVTKAVYELKRTGKVRALVTACIGGGQGISTVIERDE</sequence>
<dbReference type="Pfam" id="PF00108">
    <property type="entry name" value="Thiolase_N"/>
    <property type="match status" value="1"/>
</dbReference>
<evidence type="ECO:0000256" key="4">
    <source>
        <dbReference type="ARBA" id="ARBA00023315"/>
    </source>
</evidence>